<dbReference type="PROSITE" id="PS50885">
    <property type="entry name" value="HAMP"/>
    <property type="match status" value="1"/>
</dbReference>
<dbReference type="Proteomes" id="UP000191110">
    <property type="component" value="Unassembled WGS sequence"/>
</dbReference>
<evidence type="ECO:0000256" key="12">
    <source>
        <dbReference type="ARBA" id="ARBA00023136"/>
    </source>
</evidence>
<evidence type="ECO:0000256" key="5">
    <source>
        <dbReference type="ARBA" id="ARBA00022679"/>
    </source>
</evidence>
<dbReference type="PANTHER" id="PTHR45436">
    <property type="entry name" value="SENSOR HISTIDINE KINASE YKOH"/>
    <property type="match status" value="1"/>
</dbReference>
<dbReference type="InterPro" id="IPR003660">
    <property type="entry name" value="HAMP_dom"/>
</dbReference>
<sequence length="443" mass="49268">MISLNARITITASVVVAVFVVLTALALDQAFQQRAEAAVRDRLFAQLYLLMADAELDSGGNLQMPTQSAEPRLGLPGSGLYAVIRENSNRALWRSASAVGLNLTPPPIEATLNDSFSRRQNAAGDFFTITMGIEWEVEGKGYPLHFTLYEDLHPFETELNRYRYSLWGWLGAMALLLLITQAAALAWGLKPLRTVSREVKRVESGEQQSIHEDYPRELRRLTANINTLLHHERAQQTRYRDALADLAHSLKTPLAVLRGIEADANCQQPLQEQVQRMDEIVQHQLQRASTAGRSALAAPIDIAPVVERLLNTLNKVHHSRNVTATTELEEGASFRGDEGDLMELLGNLLDNAYKWAKHRVTITSYCQGERLQIHIEDDGPGIADEQQVLILKRGARLDQQTPGHGIGLAMVMDIIDAYEGSLNFMRSEQEGTKVVVKLPGCDH</sequence>
<evidence type="ECO:0000256" key="10">
    <source>
        <dbReference type="ARBA" id="ARBA00022989"/>
    </source>
</evidence>
<keyword evidence="6 13" id="KW-0812">Transmembrane</keyword>
<feature type="domain" description="Histidine kinase" evidence="14">
    <location>
        <begin position="245"/>
        <end position="442"/>
    </location>
</feature>
<evidence type="ECO:0000256" key="2">
    <source>
        <dbReference type="ARBA" id="ARBA00004370"/>
    </source>
</evidence>
<dbReference type="Gene3D" id="3.30.565.10">
    <property type="entry name" value="Histidine kinase-like ATPase, C-terminal domain"/>
    <property type="match status" value="1"/>
</dbReference>
<proteinExistence type="predicted"/>
<dbReference type="AlphaFoldDB" id="A0A1T2L5Q8"/>
<dbReference type="SMART" id="SM00387">
    <property type="entry name" value="HATPase_c"/>
    <property type="match status" value="1"/>
</dbReference>
<dbReference type="CDD" id="cd00082">
    <property type="entry name" value="HisKA"/>
    <property type="match status" value="1"/>
</dbReference>
<feature type="transmembrane region" description="Helical" evidence="13">
    <location>
        <begin position="166"/>
        <end position="189"/>
    </location>
</feature>
<evidence type="ECO:0000256" key="7">
    <source>
        <dbReference type="ARBA" id="ARBA00022741"/>
    </source>
</evidence>
<keyword evidence="17" id="KW-1185">Reference proteome</keyword>
<comment type="caution">
    <text evidence="16">The sequence shown here is derived from an EMBL/GenBank/DDBJ whole genome shotgun (WGS) entry which is preliminary data.</text>
</comment>
<dbReference type="PANTHER" id="PTHR45436:SF4">
    <property type="entry name" value="SENSOR PROTEIN PHOQ"/>
    <property type="match status" value="1"/>
</dbReference>
<evidence type="ECO:0000256" key="6">
    <source>
        <dbReference type="ARBA" id="ARBA00022692"/>
    </source>
</evidence>
<dbReference type="InterPro" id="IPR005467">
    <property type="entry name" value="His_kinase_dom"/>
</dbReference>
<evidence type="ECO:0000313" key="16">
    <source>
        <dbReference type="EMBL" id="OOZ40458.1"/>
    </source>
</evidence>
<keyword evidence="4" id="KW-0597">Phosphoprotein</keyword>
<dbReference type="PROSITE" id="PS50109">
    <property type="entry name" value="HIS_KIN"/>
    <property type="match status" value="1"/>
</dbReference>
<dbReference type="SUPFAM" id="SSF47384">
    <property type="entry name" value="Homodimeric domain of signal transducing histidine kinase"/>
    <property type="match status" value="1"/>
</dbReference>
<keyword evidence="10 13" id="KW-1133">Transmembrane helix</keyword>
<accession>A0A1T2L5Q8</accession>
<evidence type="ECO:0000313" key="17">
    <source>
        <dbReference type="Proteomes" id="UP000191110"/>
    </source>
</evidence>
<dbReference type="Gene3D" id="1.10.287.130">
    <property type="match status" value="1"/>
</dbReference>
<evidence type="ECO:0000256" key="3">
    <source>
        <dbReference type="ARBA" id="ARBA00012438"/>
    </source>
</evidence>
<feature type="transmembrane region" description="Helical" evidence="13">
    <location>
        <begin position="6"/>
        <end position="27"/>
    </location>
</feature>
<dbReference type="InterPro" id="IPR003594">
    <property type="entry name" value="HATPase_dom"/>
</dbReference>
<dbReference type="OrthoDB" id="9809567at2"/>
<keyword evidence="5" id="KW-0808">Transferase</keyword>
<keyword evidence="12 13" id="KW-0472">Membrane</keyword>
<protein>
    <recommendedName>
        <fullName evidence="3">histidine kinase</fullName>
        <ecNumber evidence="3">2.7.13.3</ecNumber>
    </recommendedName>
</protein>
<evidence type="ECO:0000256" key="13">
    <source>
        <dbReference type="SAM" id="Phobius"/>
    </source>
</evidence>
<evidence type="ECO:0000259" key="14">
    <source>
        <dbReference type="PROSITE" id="PS50109"/>
    </source>
</evidence>
<dbReference type="GO" id="GO:0005886">
    <property type="term" value="C:plasma membrane"/>
    <property type="evidence" value="ECO:0007669"/>
    <property type="project" value="TreeGrafter"/>
</dbReference>
<dbReference type="CDD" id="cd16954">
    <property type="entry name" value="HATPase_PhoQ-like"/>
    <property type="match status" value="1"/>
</dbReference>
<evidence type="ECO:0000259" key="15">
    <source>
        <dbReference type="PROSITE" id="PS50885"/>
    </source>
</evidence>
<dbReference type="InterPro" id="IPR003661">
    <property type="entry name" value="HisK_dim/P_dom"/>
</dbReference>
<dbReference type="GO" id="GO:0005524">
    <property type="term" value="F:ATP binding"/>
    <property type="evidence" value="ECO:0007669"/>
    <property type="project" value="UniProtKB-KW"/>
</dbReference>
<dbReference type="InterPro" id="IPR058619">
    <property type="entry name" value="PhoQ/CarS-like_HATPase"/>
</dbReference>
<keyword evidence="9" id="KW-0067">ATP-binding</keyword>
<keyword evidence="8" id="KW-0418">Kinase</keyword>
<evidence type="ECO:0000256" key="9">
    <source>
        <dbReference type="ARBA" id="ARBA00022840"/>
    </source>
</evidence>
<keyword evidence="7" id="KW-0547">Nucleotide-binding</keyword>
<keyword evidence="11" id="KW-0902">Two-component regulatory system</keyword>
<dbReference type="Pfam" id="PF02518">
    <property type="entry name" value="HATPase_c"/>
    <property type="match status" value="1"/>
</dbReference>
<evidence type="ECO:0000256" key="4">
    <source>
        <dbReference type="ARBA" id="ARBA00022553"/>
    </source>
</evidence>
<comment type="subcellular location">
    <subcellularLocation>
        <location evidence="2">Membrane</location>
    </subcellularLocation>
</comment>
<reference evidence="16 17" key="1">
    <citation type="submission" date="2016-11" db="EMBL/GenBank/DDBJ databases">
        <title>Mixed transmission modes and dynamic genome evolution in an obligate animal-bacterial symbiosis.</title>
        <authorList>
            <person name="Russell S.L."/>
            <person name="Corbett-Detig R.B."/>
            <person name="Cavanaugh C.M."/>
        </authorList>
    </citation>
    <scope>NUCLEOTIDE SEQUENCE [LARGE SCALE GENOMIC DNA]</scope>
    <source>
        <strain evidence="16">Sveles-Q1</strain>
    </source>
</reference>
<comment type="catalytic activity">
    <reaction evidence="1">
        <text>ATP + protein L-histidine = ADP + protein N-phospho-L-histidine.</text>
        <dbReference type="EC" id="2.7.13.3"/>
    </reaction>
</comment>
<name>A0A1T2L5Q8_9GAMM</name>
<gene>
    <name evidence="16" type="ORF">BOW53_07765</name>
</gene>
<dbReference type="SUPFAM" id="SSF55874">
    <property type="entry name" value="ATPase domain of HSP90 chaperone/DNA topoisomerase II/histidine kinase"/>
    <property type="match status" value="1"/>
</dbReference>
<dbReference type="EC" id="2.7.13.3" evidence="3"/>
<dbReference type="InterPro" id="IPR004358">
    <property type="entry name" value="Sig_transdc_His_kin-like_C"/>
</dbReference>
<dbReference type="PRINTS" id="PR00344">
    <property type="entry name" value="BCTRLSENSOR"/>
</dbReference>
<evidence type="ECO:0000256" key="11">
    <source>
        <dbReference type="ARBA" id="ARBA00023012"/>
    </source>
</evidence>
<dbReference type="InterPro" id="IPR036097">
    <property type="entry name" value="HisK_dim/P_sf"/>
</dbReference>
<feature type="domain" description="HAMP" evidence="15">
    <location>
        <begin position="186"/>
        <end position="237"/>
    </location>
</feature>
<dbReference type="InterPro" id="IPR036890">
    <property type="entry name" value="HATPase_C_sf"/>
</dbReference>
<dbReference type="InterPro" id="IPR050428">
    <property type="entry name" value="TCS_sensor_his_kinase"/>
</dbReference>
<evidence type="ECO:0000256" key="1">
    <source>
        <dbReference type="ARBA" id="ARBA00000085"/>
    </source>
</evidence>
<dbReference type="EMBL" id="MPRL01000025">
    <property type="protein sequence ID" value="OOZ40458.1"/>
    <property type="molecule type" value="Genomic_DNA"/>
</dbReference>
<evidence type="ECO:0000256" key="8">
    <source>
        <dbReference type="ARBA" id="ARBA00022777"/>
    </source>
</evidence>
<dbReference type="GO" id="GO:0000155">
    <property type="term" value="F:phosphorelay sensor kinase activity"/>
    <property type="evidence" value="ECO:0007669"/>
    <property type="project" value="InterPro"/>
</dbReference>
<organism evidence="16 17">
    <name type="scientific">Solemya pervernicosa gill symbiont</name>
    <dbReference type="NCBI Taxonomy" id="642797"/>
    <lineage>
        <taxon>Bacteria</taxon>
        <taxon>Pseudomonadati</taxon>
        <taxon>Pseudomonadota</taxon>
        <taxon>Gammaproteobacteria</taxon>
        <taxon>sulfur-oxidizing symbionts</taxon>
    </lineage>
</organism>
<dbReference type="RefSeq" id="WP_078483517.1">
    <property type="nucleotide sequence ID" value="NZ_MPRL01000025.1"/>
</dbReference>